<name>A0AAW1G9Q3_POPJA</name>
<gene>
    <name evidence="1" type="ORF">QE152_g41527</name>
</gene>
<reference evidence="1 2" key="1">
    <citation type="journal article" date="2024" name="BMC Genomics">
        <title>De novo assembly and annotation of Popillia japonica's genome with initial clues to its potential as an invasive pest.</title>
        <authorList>
            <person name="Cucini C."/>
            <person name="Boschi S."/>
            <person name="Funari R."/>
            <person name="Cardaioli E."/>
            <person name="Iannotti N."/>
            <person name="Marturano G."/>
            <person name="Paoli F."/>
            <person name="Bruttini M."/>
            <person name="Carapelli A."/>
            <person name="Frati F."/>
            <person name="Nardi F."/>
        </authorList>
    </citation>
    <scope>NUCLEOTIDE SEQUENCE [LARGE SCALE GENOMIC DNA]</scope>
    <source>
        <strain evidence="1">DMR45628</strain>
    </source>
</reference>
<dbReference type="EMBL" id="JASPKY010004706">
    <property type="protein sequence ID" value="KAK9659827.1"/>
    <property type="molecule type" value="Genomic_DNA"/>
</dbReference>
<evidence type="ECO:0000313" key="2">
    <source>
        <dbReference type="Proteomes" id="UP001458880"/>
    </source>
</evidence>
<protein>
    <submittedName>
        <fullName evidence="1">Uncharacterized protein</fullName>
    </submittedName>
</protein>
<evidence type="ECO:0000313" key="1">
    <source>
        <dbReference type="EMBL" id="KAK9659827.1"/>
    </source>
</evidence>
<accession>A0AAW1G9Q3</accession>
<keyword evidence="2" id="KW-1185">Reference proteome</keyword>
<organism evidence="1 2">
    <name type="scientific">Popillia japonica</name>
    <name type="common">Japanese beetle</name>
    <dbReference type="NCBI Taxonomy" id="7064"/>
    <lineage>
        <taxon>Eukaryota</taxon>
        <taxon>Metazoa</taxon>
        <taxon>Ecdysozoa</taxon>
        <taxon>Arthropoda</taxon>
        <taxon>Hexapoda</taxon>
        <taxon>Insecta</taxon>
        <taxon>Pterygota</taxon>
        <taxon>Neoptera</taxon>
        <taxon>Endopterygota</taxon>
        <taxon>Coleoptera</taxon>
        <taxon>Polyphaga</taxon>
        <taxon>Scarabaeiformia</taxon>
        <taxon>Scarabaeidae</taxon>
        <taxon>Rutelinae</taxon>
        <taxon>Popillia</taxon>
    </lineage>
</organism>
<dbReference type="Proteomes" id="UP001458880">
    <property type="component" value="Unassembled WGS sequence"/>
</dbReference>
<proteinExistence type="predicted"/>
<comment type="caution">
    <text evidence="1">The sequence shown here is derived from an EMBL/GenBank/DDBJ whole genome shotgun (WGS) entry which is preliminary data.</text>
</comment>
<sequence>MRSVGGGT</sequence>
<feature type="non-terminal residue" evidence="1">
    <location>
        <position position="8"/>
    </location>
</feature>